<dbReference type="GeneID" id="3741783"/>
<accession>Q3BAL4</accession>
<dbReference type="AlphaFoldDB" id="Q3BAL4"/>
<geneLocation type="chloroplast" evidence="1"/>
<keyword evidence="1" id="KW-0934">Plastid</keyword>
<name>Q3BAL4_PHAAO</name>
<organism evidence="1">
    <name type="scientific">Phalaenopsis aphrodite subsp. formosana</name>
    <name type="common">Moth orchid</name>
    <dbReference type="NCBI Taxonomy" id="308872"/>
    <lineage>
        <taxon>Eukaryota</taxon>
        <taxon>Viridiplantae</taxon>
        <taxon>Streptophyta</taxon>
        <taxon>Embryophyta</taxon>
        <taxon>Tracheophyta</taxon>
        <taxon>Spermatophyta</taxon>
        <taxon>Magnoliopsida</taxon>
        <taxon>Liliopsida</taxon>
        <taxon>Asparagales</taxon>
        <taxon>Orchidaceae</taxon>
        <taxon>Epidendroideae</taxon>
        <taxon>Vandeae</taxon>
        <taxon>Aeridinae</taxon>
        <taxon>Phalaenopsis</taxon>
    </lineage>
</organism>
<sequence>MAFATMTFPTTIFSFFKVFRLEIRNSTATKEERIVGFLVSMATSETVRSSLYTGASSFISSKFLVNLYSSHSLALPIHF</sequence>
<evidence type="ECO:0000313" key="1">
    <source>
        <dbReference type="EMBL" id="AAW82561.1"/>
    </source>
</evidence>
<reference evidence="1" key="1">
    <citation type="submission" date="2005-02" db="EMBL/GenBank/DDBJ databases">
        <authorList>
            <person name="Lin H.-C."/>
            <person name="Chaw S.-M."/>
            <person name="Lin I.-P."/>
            <person name="Chow T.-Y."/>
            <person name="Chen H.-H."/>
            <person name="Chen W.-H."/>
            <person name="Cheng C.-H."/>
            <person name="Liu S.-M."/>
            <person name="Chang C.-C."/>
            <person name="Chang C.-C."/>
        </authorList>
    </citation>
    <scope>NUCLEOTIDE SEQUENCE</scope>
</reference>
<dbReference type="EMBL" id="AY916449">
    <property type="protein sequence ID" value="AAW82561.1"/>
    <property type="molecule type" value="Genomic_DNA"/>
</dbReference>
<dbReference type="RefSeq" id="YP_358604.1">
    <property type="nucleotide sequence ID" value="NC_007499.1"/>
</dbReference>
<keyword evidence="1" id="KW-0150">Chloroplast</keyword>
<reference evidence="1" key="2">
    <citation type="journal article" date="2006" name="Mol. Biol. Evol.">
        <title>The chloroplast genome of Phalaenopsis aphrodite (Orchidaceae): comparative analysis of evolutionary rate with that of grasses and its phylogenetic implications.</title>
        <authorList>
            <person name="Chang C.-C."/>
            <person name="Lin H.-C."/>
            <person name="Lin I.-P."/>
            <person name="Chow T.-Y."/>
            <person name="Chen H.-H."/>
            <person name="Chen W.-H."/>
            <person name="Cheng C.-H."/>
            <person name="Lin C.-Y."/>
            <person name="Liu S.-M."/>
            <person name="Chang C.-C."/>
            <person name="Chaw S.-M."/>
        </authorList>
    </citation>
    <scope>NUCLEOTIDE SEQUENCE</scope>
</reference>
<protein>
    <submittedName>
        <fullName evidence="1">Uncharacterized protein</fullName>
    </submittedName>
</protein>
<proteinExistence type="predicted"/>